<dbReference type="SUPFAM" id="SSF50978">
    <property type="entry name" value="WD40 repeat-like"/>
    <property type="match status" value="1"/>
</dbReference>
<dbReference type="PANTHER" id="PTHR15574:SF40">
    <property type="entry name" value="WD AND TETRATRICOPEPTIDE REPEATS PROTEIN 1"/>
    <property type="match status" value="1"/>
</dbReference>
<gene>
    <name evidence="5" type="ORF">CVT26_012089</name>
</gene>
<proteinExistence type="predicted"/>
<dbReference type="EMBL" id="NHYE01005286">
    <property type="protein sequence ID" value="PPQ75128.1"/>
    <property type="molecule type" value="Genomic_DNA"/>
</dbReference>
<evidence type="ECO:0000256" key="2">
    <source>
        <dbReference type="ARBA" id="ARBA00022737"/>
    </source>
</evidence>
<name>A0A409W9F3_9AGAR</name>
<evidence type="ECO:0000313" key="6">
    <source>
        <dbReference type="Proteomes" id="UP000284706"/>
    </source>
</evidence>
<dbReference type="GO" id="GO:0045717">
    <property type="term" value="P:negative regulation of fatty acid biosynthetic process"/>
    <property type="evidence" value="ECO:0007669"/>
    <property type="project" value="TreeGrafter"/>
</dbReference>
<dbReference type="FunCoup" id="A0A409W9F3">
    <property type="interactions" value="59"/>
</dbReference>
<dbReference type="InterPro" id="IPR036322">
    <property type="entry name" value="WD40_repeat_dom_sf"/>
</dbReference>
<feature type="repeat" description="WD" evidence="3">
    <location>
        <begin position="59"/>
        <end position="100"/>
    </location>
</feature>
<dbReference type="GO" id="GO:0005737">
    <property type="term" value="C:cytoplasm"/>
    <property type="evidence" value="ECO:0007669"/>
    <property type="project" value="TreeGrafter"/>
</dbReference>
<dbReference type="InterPro" id="IPR001680">
    <property type="entry name" value="WD40_rpt"/>
</dbReference>
<feature type="compositionally biased region" description="Basic and acidic residues" evidence="4">
    <location>
        <begin position="285"/>
        <end position="297"/>
    </location>
</feature>
<evidence type="ECO:0000256" key="1">
    <source>
        <dbReference type="ARBA" id="ARBA00022574"/>
    </source>
</evidence>
<keyword evidence="1 3" id="KW-0853">WD repeat</keyword>
<dbReference type="Proteomes" id="UP000284706">
    <property type="component" value="Unassembled WGS sequence"/>
</dbReference>
<dbReference type="OrthoDB" id="2414538at2759"/>
<accession>A0A409W9F3</accession>
<dbReference type="Pfam" id="PF00400">
    <property type="entry name" value="WD40"/>
    <property type="match status" value="4"/>
</dbReference>
<evidence type="ECO:0000256" key="3">
    <source>
        <dbReference type="PROSITE-ProRule" id="PRU00221"/>
    </source>
</evidence>
<sequence>MTDIRTSCAVPKNTQFKSPTAFFAKLPFTSDIERRRRQNLSRTLAHALDRVNVLGDDGGYGHTGCVNALSWTQDGDALLSAGDDTTVRIWRLDSSNYDQDYPFVCRSVINTGHRANIFSAKMLPMSSRIATAAGDSQIRVFDVPGALDARAAYGDTQTDYSTNQSCIRVIQCHQDSVKKIITEESPDLFLSVSEDGSVRQHDLRTPHSCRAESCPAPLVDIGHELNALSLSPLVPYQFVVAGEGSYGYLFDRRYLRHSIEHDWGMVPEAGKDATTCVRKFGRGRSSKDKGPRRDHITGARMSKANGHQVLLSYSGDGVYLFSTKDEPQVKEDFSRESPSPSHAEEESMPVPDTQNVRNGEANEDEEQGSHPERVVLSLFDHLISPSREIDSHPDVPVVMPRRCYTGARNVMTVKDVNFLGPDDEWVVSGSDDGNFFIWDKDTGALQGLYEGDGSVVNVIEGHPHFPLVAVSGIDTTVKLFAPTESPSSFSRMDNAEQIMNANQRQRSTRFRRYDISALFREDPDAMSSQGVPTRVAECIGQ</sequence>
<evidence type="ECO:0000256" key="4">
    <source>
        <dbReference type="SAM" id="MobiDB-lite"/>
    </source>
</evidence>
<feature type="repeat" description="WD" evidence="3">
    <location>
        <begin position="110"/>
        <end position="143"/>
    </location>
</feature>
<evidence type="ECO:0000313" key="5">
    <source>
        <dbReference type="EMBL" id="PPQ75128.1"/>
    </source>
</evidence>
<keyword evidence="2" id="KW-0677">Repeat</keyword>
<dbReference type="Gene3D" id="2.130.10.10">
    <property type="entry name" value="YVTN repeat-like/Quinoprotein amine dehydrogenase"/>
    <property type="match status" value="3"/>
</dbReference>
<evidence type="ECO:0008006" key="7">
    <source>
        <dbReference type="Google" id="ProtNLM"/>
    </source>
</evidence>
<dbReference type="PROSITE" id="PS50294">
    <property type="entry name" value="WD_REPEATS_REGION"/>
    <property type="match status" value="1"/>
</dbReference>
<dbReference type="AlphaFoldDB" id="A0A409W9F3"/>
<feature type="repeat" description="WD" evidence="3">
    <location>
        <begin position="421"/>
        <end position="439"/>
    </location>
</feature>
<organism evidence="5 6">
    <name type="scientific">Gymnopilus dilepis</name>
    <dbReference type="NCBI Taxonomy" id="231916"/>
    <lineage>
        <taxon>Eukaryota</taxon>
        <taxon>Fungi</taxon>
        <taxon>Dikarya</taxon>
        <taxon>Basidiomycota</taxon>
        <taxon>Agaricomycotina</taxon>
        <taxon>Agaricomycetes</taxon>
        <taxon>Agaricomycetidae</taxon>
        <taxon>Agaricales</taxon>
        <taxon>Agaricineae</taxon>
        <taxon>Hymenogastraceae</taxon>
        <taxon>Gymnopilus</taxon>
    </lineage>
</organism>
<feature type="region of interest" description="Disordered" evidence="4">
    <location>
        <begin position="325"/>
        <end position="371"/>
    </location>
</feature>
<feature type="compositionally biased region" description="Basic and acidic residues" evidence="4">
    <location>
        <begin position="325"/>
        <end position="335"/>
    </location>
</feature>
<dbReference type="SMART" id="SM00320">
    <property type="entry name" value="WD40"/>
    <property type="match status" value="5"/>
</dbReference>
<dbReference type="InterPro" id="IPR045151">
    <property type="entry name" value="DCAF8"/>
</dbReference>
<dbReference type="STRING" id="231916.A0A409W9F3"/>
<protein>
    <recommendedName>
        <fullName evidence="7">WD40 repeat-like protein</fullName>
    </recommendedName>
</protein>
<dbReference type="InterPro" id="IPR015943">
    <property type="entry name" value="WD40/YVTN_repeat-like_dom_sf"/>
</dbReference>
<feature type="region of interest" description="Disordered" evidence="4">
    <location>
        <begin position="277"/>
        <end position="301"/>
    </location>
</feature>
<keyword evidence="6" id="KW-1185">Reference proteome</keyword>
<dbReference type="PANTHER" id="PTHR15574">
    <property type="entry name" value="WD REPEAT DOMAIN-CONTAINING FAMILY"/>
    <property type="match status" value="1"/>
</dbReference>
<comment type="caution">
    <text evidence="5">The sequence shown here is derived from an EMBL/GenBank/DDBJ whole genome shotgun (WGS) entry which is preliminary data.</text>
</comment>
<reference evidence="5 6" key="1">
    <citation type="journal article" date="2018" name="Evol. Lett.">
        <title>Horizontal gene cluster transfer increased hallucinogenic mushroom diversity.</title>
        <authorList>
            <person name="Reynolds H.T."/>
            <person name="Vijayakumar V."/>
            <person name="Gluck-Thaler E."/>
            <person name="Korotkin H.B."/>
            <person name="Matheny P.B."/>
            <person name="Slot J.C."/>
        </authorList>
    </citation>
    <scope>NUCLEOTIDE SEQUENCE [LARGE SCALE GENOMIC DNA]</scope>
    <source>
        <strain evidence="5 6">SRW20</strain>
    </source>
</reference>
<dbReference type="GO" id="GO:0080008">
    <property type="term" value="C:Cul4-RING E3 ubiquitin ligase complex"/>
    <property type="evidence" value="ECO:0007669"/>
    <property type="project" value="TreeGrafter"/>
</dbReference>
<dbReference type="InParanoid" id="A0A409W9F3"/>
<dbReference type="PROSITE" id="PS50082">
    <property type="entry name" value="WD_REPEATS_2"/>
    <property type="match status" value="3"/>
</dbReference>